<dbReference type="PANTHER" id="PTHR43190:SF3">
    <property type="entry name" value="N-ACETYL-D-GLUCOSAMINE KINASE"/>
    <property type="match status" value="1"/>
</dbReference>
<dbReference type="Gene3D" id="3.30.420.40">
    <property type="match status" value="2"/>
</dbReference>
<sequence>MRYAAGLDGGGTKTAVTVVNEAGEVVRAFASGPINYNGQDEASIRASFREMMALIAEACGGLDRCGHICIGAAGVSNPAVSSLLEGNVRDSGFTGGLTIVGDHETALYAALDSPNGAILIAGTGSICFGRSEDGATHRTGGGGHLVDDEGSGYSIGRDLIAAVLRASDGRSPETVITRLVLDRLGVESVQALIGFVYSPGTNKKDIAGLAPLLSEANALGDPEAQAIVRKCADSLFELAVPVIERLQLQEKRLAMAGSVLQKNGAIRELLLDRLTAAYPRLDCVMSPQDASLGAARMALAQTIGDS</sequence>
<dbReference type="InterPro" id="IPR043129">
    <property type="entry name" value="ATPase_NBD"/>
</dbReference>
<reference evidence="2 3" key="1">
    <citation type="submission" date="2020-08" db="EMBL/GenBank/DDBJ databases">
        <title>Cohnella phylogeny.</title>
        <authorList>
            <person name="Dunlap C."/>
        </authorList>
    </citation>
    <scope>NUCLEOTIDE SEQUENCE [LARGE SCALE GENOMIC DNA]</scope>
    <source>
        <strain evidence="2 3">DSM 103658</strain>
    </source>
</reference>
<comment type="caution">
    <text evidence="2">The sequence shown here is derived from an EMBL/GenBank/DDBJ whole genome shotgun (WGS) entry which is preliminary data.</text>
</comment>
<dbReference type="InterPro" id="IPR002731">
    <property type="entry name" value="ATPase_BadF"/>
</dbReference>
<name>A0A841TF34_9BACL</name>
<organism evidence="2 3">
    <name type="scientific">Cohnella lubricantis</name>
    <dbReference type="NCBI Taxonomy" id="2163172"/>
    <lineage>
        <taxon>Bacteria</taxon>
        <taxon>Bacillati</taxon>
        <taxon>Bacillota</taxon>
        <taxon>Bacilli</taxon>
        <taxon>Bacillales</taxon>
        <taxon>Paenibacillaceae</taxon>
        <taxon>Cohnella</taxon>
    </lineage>
</organism>
<evidence type="ECO:0000259" key="1">
    <source>
        <dbReference type="Pfam" id="PF01869"/>
    </source>
</evidence>
<keyword evidence="3" id="KW-1185">Reference proteome</keyword>
<feature type="domain" description="ATPase BadF/BadG/BcrA/BcrD type" evidence="1">
    <location>
        <begin position="6"/>
        <end position="295"/>
    </location>
</feature>
<proteinExistence type="predicted"/>
<protein>
    <submittedName>
        <fullName evidence="2">ATPase</fullName>
    </submittedName>
</protein>
<dbReference type="AlphaFoldDB" id="A0A841TF34"/>
<evidence type="ECO:0000313" key="2">
    <source>
        <dbReference type="EMBL" id="MBB6678695.1"/>
    </source>
</evidence>
<dbReference type="EMBL" id="JACJVN010000058">
    <property type="protein sequence ID" value="MBB6678695.1"/>
    <property type="molecule type" value="Genomic_DNA"/>
</dbReference>
<gene>
    <name evidence="2" type="ORF">H4Q31_15500</name>
</gene>
<evidence type="ECO:0000313" key="3">
    <source>
        <dbReference type="Proteomes" id="UP000574133"/>
    </source>
</evidence>
<dbReference type="SUPFAM" id="SSF53067">
    <property type="entry name" value="Actin-like ATPase domain"/>
    <property type="match status" value="2"/>
</dbReference>
<dbReference type="PANTHER" id="PTHR43190">
    <property type="entry name" value="N-ACETYL-D-GLUCOSAMINE KINASE"/>
    <property type="match status" value="1"/>
</dbReference>
<dbReference type="Pfam" id="PF01869">
    <property type="entry name" value="BcrAD_BadFG"/>
    <property type="match status" value="1"/>
</dbReference>
<dbReference type="Proteomes" id="UP000574133">
    <property type="component" value="Unassembled WGS sequence"/>
</dbReference>
<accession>A0A841TF34</accession>
<dbReference type="InterPro" id="IPR052519">
    <property type="entry name" value="Euk-type_GlcNAc_Kinase"/>
</dbReference>